<evidence type="ECO:0000313" key="1">
    <source>
        <dbReference type="EMBL" id="JAE35656.1"/>
    </source>
</evidence>
<dbReference type="AlphaFoldDB" id="A0A0A9HLD1"/>
<organism evidence="1">
    <name type="scientific">Arundo donax</name>
    <name type="common">Giant reed</name>
    <name type="synonym">Donax arundinaceus</name>
    <dbReference type="NCBI Taxonomy" id="35708"/>
    <lineage>
        <taxon>Eukaryota</taxon>
        <taxon>Viridiplantae</taxon>
        <taxon>Streptophyta</taxon>
        <taxon>Embryophyta</taxon>
        <taxon>Tracheophyta</taxon>
        <taxon>Spermatophyta</taxon>
        <taxon>Magnoliopsida</taxon>
        <taxon>Liliopsida</taxon>
        <taxon>Poales</taxon>
        <taxon>Poaceae</taxon>
        <taxon>PACMAD clade</taxon>
        <taxon>Arundinoideae</taxon>
        <taxon>Arundineae</taxon>
        <taxon>Arundo</taxon>
    </lineage>
</organism>
<reference evidence="1" key="1">
    <citation type="submission" date="2014-09" db="EMBL/GenBank/DDBJ databases">
        <authorList>
            <person name="Magalhaes I.L.F."/>
            <person name="Oliveira U."/>
            <person name="Santos F.R."/>
            <person name="Vidigal T.H.D.A."/>
            <person name="Brescovit A.D."/>
            <person name="Santos A.J."/>
        </authorList>
    </citation>
    <scope>NUCLEOTIDE SEQUENCE</scope>
    <source>
        <tissue evidence="1">Shoot tissue taken approximately 20 cm above the soil surface</tissue>
    </source>
</reference>
<proteinExistence type="predicted"/>
<reference evidence="1" key="2">
    <citation type="journal article" date="2015" name="Data Brief">
        <title>Shoot transcriptome of the giant reed, Arundo donax.</title>
        <authorList>
            <person name="Barrero R.A."/>
            <person name="Guerrero F.D."/>
            <person name="Moolhuijzen P."/>
            <person name="Goolsby J.A."/>
            <person name="Tidwell J."/>
            <person name="Bellgard S.E."/>
            <person name="Bellgard M.I."/>
        </authorList>
    </citation>
    <scope>NUCLEOTIDE SEQUENCE</scope>
    <source>
        <tissue evidence="1">Shoot tissue taken approximately 20 cm above the soil surface</tissue>
    </source>
</reference>
<sequence>MCCYQYQLKMLLMAKGFAKLFLGKNIRNFNLYHPKGKLLLVKPQLSRFLVICPFLVGTL</sequence>
<dbReference type="EMBL" id="GBRH01162240">
    <property type="protein sequence ID" value="JAE35656.1"/>
    <property type="molecule type" value="Transcribed_RNA"/>
</dbReference>
<accession>A0A0A9HLD1</accession>
<protein>
    <submittedName>
        <fullName evidence="1">Uncharacterized protein</fullName>
    </submittedName>
</protein>
<name>A0A0A9HLD1_ARUDO</name>